<evidence type="ECO:0000313" key="3">
    <source>
        <dbReference type="Proteomes" id="UP000012488"/>
    </source>
</evidence>
<dbReference type="EMBL" id="CP043538">
    <property type="protein sequence ID" value="QGY03386.1"/>
    <property type="molecule type" value="Genomic_DNA"/>
</dbReference>
<evidence type="ECO:0008006" key="4">
    <source>
        <dbReference type="Google" id="ProtNLM"/>
    </source>
</evidence>
<feature type="region of interest" description="Disordered" evidence="1">
    <location>
        <begin position="218"/>
        <end position="254"/>
    </location>
</feature>
<sequence length="254" mass="27695">MTLRTGTSKPGKAHRHDSCSTHGRQGQTGCIGRSIPVDTLDTLVTDHLLAELLQPDRLRATLSSLWTLRAEKAVQVDGREAALRGELARTEEKLKRLYRMVEKGATDLDDIPKGRLQALKQERDRARAALAAEIAPKLIERFGPLMRTTVTRGEIPFRKAWLQAIVDRAEVEADAILGHRDPKTTQRYAHLARDPVRAAADQVSGIIASALATPALASSGAAARDVVSPPVARQKRMGRQAMEPVAGRRGTRSG</sequence>
<reference evidence="2 3" key="1">
    <citation type="journal article" date="2012" name="Genet. Mol. Biol.">
        <title>Analysis of 16S rRNA and mxaF genes revealing insights into Methylobacterium niche-specific plant association.</title>
        <authorList>
            <person name="Dourado M.N."/>
            <person name="Andreote F.D."/>
            <person name="Dini-Andreote F."/>
            <person name="Conti R."/>
            <person name="Araujo J.M."/>
            <person name="Araujo W.L."/>
        </authorList>
    </citation>
    <scope>NUCLEOTIDE SEQUENCE [LARGE SCALE GENOMIC DNA]</scope>
    <source>
        <strain evidence="2 3">SR1.6/6</strain>
    </source>
</reference>
<proteinExistence type="predicted"/>
<dbReference type="GO" id="GO:0003677">
    <property type="term" value="F:DNA binding"/>
    <property type="evidence" value="ECO:0007669"/>
    <property type="project" value="InterPro"/>
</dbReference>
<gene>
    <name evidence="2" type="ORF">MMSR116_16925</name>
</gene>
<dbReference type="KEGG" id="mmes:MMSR116_16925"/>
<dbReference type="SUPFAM" id="SSF56349">
    <property type="entry name" value="DNA breaking-rejoining enzymes"/>
    <property type="match status" value="1"/>
</dbReference>
<accession>A0A6B9FNS3</accession>
<evidence type="ECO:0000256" key="1">
    <source>
        <dbReference type="SAM" id="MobiDB-lite"/>
    </source>
</evidence>
<dbReference type="Proteomes" id="UP000012488">
    <property type="component" value="Chromosome"/>
</dbReference>
<dbReference type="InterPro" id="IPR011010">
    <property type="entry name" value="DNA_brk_join_enz"/>
</dbReference>
<dbReference type="AlphaFoldDB" id="A0A6B9FNS3"/>
<evidence type="ECO:0000313" key="2">
    <source>
        <dbReference type="EMBL" id="QGY03386.1"/>
    </source>
</evidence>
<organism evidence="2 3">
    <name type="scientific">Methylobacterium mesophilicum SR1.6/6</name>
    <dbReference type="NCBI Taxonomy" id="908290"/>
    <lineage>
        <taxon>Bacteria</taxon>
        <taxon>Pseudomonadati</taxon>
        <taxon>Pseudomonadota</taxon>
        <taxon>Alphaproteobacteria</taxon>
        <taxon>Hyphomicrobiales</taxon>
        <taxon>Methylobacteriaceae</taxon>
        <taxon>Methylobacterium</taxon>
    </lineage>
</organism>
<protein>
    <recommendedName>
        <fullName evidence="4">Integrase</fullName>
    </recommendedName>
</protein>
<reference evidence="2 3" key="2">
    <citation type="journal article" date="2013" name="Genome Announc.">
        <title>Draft Genome Sequence of Methylobacterium mesophilicum Strain SR1.6/6, Isolated from Citrus sinensis.</title>
        <authorList>
            <person name="Marinho Almeida D."/>
            <person name="Dini-Andreote F."/>
            <person name="Camargo Neves A.A."/>
            <person name="Juca Ramos R.T."/>
            <person name="Andreote F.D."/>
            <person name="Carneiro A.R."/>
            <person name="Oliveira de Souza Lima A."/>
            <person name="Caracciolo Gomes de Sa P.H."/>
            <person name="Ribeiro Barbosa M.S."/>
            <person name="Araujo W.L."/>
            <person name="Silva A."/>
        </authorList>
    </citation>
    <scope>NUCLEOTIDE SEQUENCE [LARGE SCALE GENOMIC DNA]</scope>
    <source>
        <strain evidence="2 3">SR1.6/6</strain>
    </source>
</reference>
<feature type="region of interest" description="Disordered" evidence="1">
    <location>
        <begin position="1"/>
        <end position="31"/>
    </location>
</feature>
<name>A0A6B9FNS3_9HYPH</name>